<evidence type="ECO:0000259" key="9">
    <source>
        <dbReference type="PROSITE" id="PS50157"/>
    </source>
</evidence>
<feature type="domain" description="C2H2-type" evidence="9">
    <location>
        <begin position="101"/>
        <end position="130"/>
    </location>
</feature>
<sequence>MEWRTTIIRDRMPACGPAHMSDQYGPWRFLEEPPPGGAYGRLSGFQNYGSIGYENGRASKPVKNSYHLFLLRILRLRFRPAVAMDSGEEAPKTLTSSTTRHKCAACFKQYKKKEHLIAHMKTSYHSVHQPKCGVCQKHCKSFESLREHTTGPLAKVNCSKIFAERGCKLCLRIFDSPVSLREHHSICYLPAPALLGTIKMPSPESQIYNPPIDIEYDIGNHPEAVSMDCEMVGGGSDGSLDLCARVCLVDEDENLIFHTYVLPQIPVTNYRYEVTGITEDHLRDAMPLKEVQDKILHILYNGESIGRLRLNGGRARVLLGHGLEHDLDCLKMNYPDHLLRDTAKYPPLMKTNLVSHSLKYLVKTYLGYDIQTGTHDPYEDCVSVMRLYKRLRSQRHQTKGMEFTLAARSTPSLTNCHDSWNYREIENMTPEELFNISKSNYRCWCFDSRQALQMHGSLV</sequence>
<dbReference type="GO" id="GO:0005634">
    <property type="term" value="C:nucleus"/>
    <property type="evidence" value="ECO:0007669"/>
    <property type="project" value="UniProtKB-SubCell"/>
</dbReference>
<keyword evidence="8" id="KW-0862">Zinc</keyword>
<dbReference type="CDD" id="cd06144">
    <property type="entry name" value="REX4_like"/>
    <property type="match status" value="1"/>
</dbReference>
<comment type="similarity">
    <text evidence="2">Belongs to the REXO4 family.</text>
</comment>
<evidence type="ECO:0000256" key="4">
    <source>
        <dbReference type="ARBA" id="ARBA00022722"/>
    </source>
</evidence>
<dbReference type="PROSITE" id="PS00028">
    <property type="entry name" value="ZINC_FINGER_C2H2_1"/>
    <property type="match status" value="1"/>
</dbReference>
<dbReference type="InterPro" id="IPR037431">
    <property type="entry name" value="REX4_DEDDh_dom"/>
</dbReference>
<reference evidence="10" key="1">
    <citation type="submission" date="2020-06" db="EMBL/GenBank/DDBJ databases">
        <authorList>
            <person name="Li T."/>
            <person name="Hu X."/>
            <person name="Zhang T."/>
            <person name="Song X."/>
            <person name="Zhang H."/>
            <person name="Dai N."/>
            <person name="Sheng W."/>
            <person name="Hou X."/>
            <person name="Wei L."/>
        </authorList>
    </citation>
    <scope>NUCLEOTIDE SEQUENCE</scope>
    <source>
        <strain evidence="10">K16</strain>
        <tissue evidence="10">Leaf</tissue>
    </source>
</reference>
<comment type="caution">
    <text evidence="10">The sequence shown here is derived from an EMBL/GenBank/DDBJ whole genome shotgun (WGS) entry which is preliminary data.</text>
</comment>
<dbReference type="InterPro" id="IPR012337">
    <property type="entry name" value="RNaseH-like_sf"/>
</dbReference>
<evidence type="ECO:0000313" key="10">
    <source>
        <dbReference type="EMBL" id="KAK4407106.1"/>
    </source>
</evidence>
<dbReference type="AlphaFoldDB" id="A0AAE2C2X6"/>
<comment type="subcellular location">
    <subcellularLocation>
        <location evidence="1">Nucleus</location>
    </subcellularLocation>
</comment>
<dbReference type="PROSITE" id="PS50157">
    <property type="entry name" value="ZINC_FINGER_C2H2_2"/>
    <property type="match status" value="1"/>
</dbReference>
<gene>
    <name evidence="10" type="ORF">Sango_0291600</name>
</gene>
<organism evidence="10 11">
    <name type="scientific">Sesamum angolense</name>
    <dbReference type="NCBI Taxonomy" id="2727404"/>
    <lineage>
        <taxon>Eukaryota</taxon>
        <taxon>Viridiplantae</taxon>
        <taxon>Streptophyta</taxon>
        <taxon>Embryophyta</taxon>
        <taxon>Tracheophyta</taxon>
        <taxon>Spermatophyta</taxon>
        <taxon>Magnoliopsida</taxon>
        <taxon>eudicotyledons</taxon>
        <taxon>Gunneridae</taxon>
        <taxon>Pentapetalae</taxon>
        <taxon>asterids</taxon>
        <taxon>lamiids</taxon>
        <taxon>Lamiales</taxon>
        <taxon>Pedaliaceae</taxon>
        <taxon>Sesamum</taxon>
    </lineage>
</organism>
<dbReference type="PANTHER" id="PTHR12801">
    <property type="entry name" value="RNA EXONUCLEASE REXO1 / RECO3 FAMILY MEMBER-RELATED"/>
    <property type="match status" value="1"/>
</dbReference>
<dbReference type="Proteomes" id="UP001289374">
    <property type="component" value="Unassembled WGS sequence"/>
</dbReference>
<dbReference type="GO" id="GO:0006364">
    <property type="term" value="P:rRNA processing"/>
    <property type="evidence" value="ECO:0007669"/>
    <property type="project" value="InterPro"/>
</dbReference>
<accession>A0AAE2C2X6</accession>
<name>A0AAE2C2X6_9LAMI</name>
<dbReference type="InterPro" id="IPR036397">
    <property type="entry name" value="RNaseH_sf"/>
</dbReference>
<evidence type="ECO:0000313" key="11">
    <source>
        <dbReference type="Proteomes" id="UP001289374"/>
    </source>
</evidence>
<keyword evidence="6 10" id="KW-0269">Exonuclease</keyword>
<evidence type="ECO:0000256" key="3">
    <source>
        <dbReference type="ARBA" id="ARBA00016937"/>
    </source>
</evidence>
<evidence type="ECO:0000256" key="7">
    <source>
        <dbReference type="ARBA" id="ARBA00023242"/>
    </source>
</evidence>
<dbReference type="PANTHER" id="PTHR12801:SF123">
    <property type="entry name" value="RNA EXONUCLEASE 4"/>
    <property type="match status" value="1"/>
</dbReference>
<protein>
    <recommendedName>
        <fullName evidence="3">RNA exonuclease 4</fullName>
    </recommendedName>
</protein>
<dbReference type="InterPro" id="IPR013087">
    <property type="entry name" value="Znf_C2H2_type"/>
</dbReference>
<evidence type="ECO:0000256" key="8">
    <source>
        <dbReference type="PROSITE-ProRule" id="PRU00042"/>
    </source>
</evidence>
<dbReference type="Pfam" id="PF00929">
    <property type="entry name" value="RNase_T"/>
    <property type="match status" value="1"/>
</dbReference>
<dbReference type="InterPro" id="IPR047021">
    <property type="entry name" value="REXO1/3/4-like"/>
</dbReference>
<keyword evidence="11" id="KW-1185">Reference proteome</keyword>
<dbReference type="EMBL" id="JACGWL010000002">
    <property type="protein sequence ID" value="KAK4407106.1"/>
    <property type="molecule type" value="Genomic_DNA"/>
</dbReference>
<dbReference type="GO" id="GO:0003676">
    <property type="term" value="F:nucleic acid binding"/>
    <property type="evidence" value="ECO:0007669"/>
    <property type="project" value="InterPro"/>
</dbReference>
<evidence type="ECO:0000256" key="6">
    <source>
        <dbReference type="ARBA" id="ARBA00022839"/>
    </source>
</evidence>
<dbReference type="Gene3D" id="3.30.420.10">
    <property type="entry name" value="Ribonuclease H-like superfamily/Ribonuclease H"/>
    <property type="match status" value="1"/>
</dbReference>
<evidence type="ECO:0000256" key="2">
    <source>
        <dbReference type="ARBA" id="ARBA00010489"/>
    </source>
</evidence>
<dbReference type="SUPFAM" id="SSF53098">
    <property type="entry name" value="Ribonuclease H-like"/>
    <property type="match status" value="1"/>
</dbReference>
<keyword evidence="8" id="KW-0479">Metal-binding</keyword>
<keyword evidence="5" id="KW-0378">Hydrolase</keyword>
<keyword evidence="4" id="KW-0540">Nuclease</keyword>
<dbReference type="GO" id="GO:0008408">
    <property type="term" value="F:3'-5' exonuclease activity"/>
    <property type="evidence" value="ECO:0007669"/>
    <property type="project" value="InterPro"/>
</dbReference>
<dbReference type="Gene3D" id="3.30.160.60">
    <property type="entry name" value="Classic Zinc Finger"/>
    <property type="match status" value="1"/>
</dbReference>
<evidence type="ECO:0000256" key="1">
    <source>
        <dbReference type="ARBA" id="ARBA00004123"/>
    </source>
</evidence>
<dbReference type="SMART" id="SM00479">
    <property type="entry name" value="EXOIII"/>
    <property type="match status" value="1"/>
</dbReference>
<dbReference type="InterPro" id="IPR013520">
    <property type="entry name" value="Ribonucl_H"/>
</dbReference>
<evidence type="ECO:0000256" key="5">
    <source>
        <dbReference type="ARBA" id="ARBA00022801"/>
    </source>
</evidence>
<reference evidence="10" key="2">
    <citation type="journal article" date="2024" name="Plant">
        <title>Genomic evolution and insights into agronomic trait innovations of Sesamum species.</title>
        <authorList>
            <person name="Miao H."/>
            <person name="Wang L."/>
            <person name="Qu L."/>
            <person name="Liu H."/>
            <person name="Sun Y."/>
            <person name="Le M."/>
            <person name="Wang Q."/>
            <person name="Wei S."/>
            <person name="Zheng Y."/>
            <person name="Lin W."/>
            <person name="Duan Y."/>
            <person name="Cao H."/>
            <person name="Xiong S."/>
            <person name="Wang X."/>
            <person name="Wei L."/>
            <person name="Li C."/>
            <person name="Ma Q."/>
            <person name="Ju M."/>
            <person name="Zhao R."/>
            <person name="Li G."/>
            <person name="Mu C."/>
            <person name="Tian Q."/>
            <person name="Mei H."/>
            <person name="Zhang T."/>
            <person name="Gao T."/>
            <person name="Zhang H."/>
        </authorList>
    </citation>
    <scope>NUCLEOTIDE SEQUENCE</scope>
    <source>
        <strain evidence="10">K16</strain>
    </source>
</reference>
<proteinExistence type="inferred from homology"/>
<dbReference type="GO" id="GO:0008270">
    <property type="term" value="F:zinc ion binding"/>
    <property type="evidence" value="ECO:0007669"/>
    <property type="project" value="UniProtKB-KW"/>
</dbReference>
<keyword evidence="7" id="KW-0539">Nucleus</keyword>
<keyword evidence="8" id="KW-0863">Zinc-finger</keyword>